<reference evidence="1 2" key="1">
    <citation type="submission" date="2020-05" db="EMBL/GenBank/DDBJ databases">
        <title>Hymenobacter terrestris sp. nov. and Hymenobacter lapidiphilus sp. nov., isolated from regoliths in Antarctica.</title>
        <authorList>
            <person name="Sedlacek I."/>
            <person name="Pantucek R."/>
            <person name="Zeman M."/>
            <person name="Holochova P."/>
            <person name="Kralova S."/>
            <person name="Stankova E."/>
            <person name="Sedo O."/>
            <person name="Micenkova L."/>
            <person name="Svec P."/>
            <person name="Gupta V."/>
            <person name="Sood U."/>
            <person name="Korpole U.S."/>
            <person name="Lal R."/>
        </authorList>
    </citation>
    <scope>NUCLEOTIDE SEQUENCE [LARGE SCALE GENOMIC DNA]</scope>
    <source>
        <strain evidence="1 2">P5342</strain>
    </source>
</reference>
<evidence type="ECO:0000313" key="2">
    <source>
        <dbReference type="Proteomes" id="UP000565521"/>
    </source>
</evidence>
<dbReference type="RefSeq" id="WP_176910086.1">
    <property type="nucleotide sequence ID" value="NZ_JABKAU010000056.1"/>
</dbReference>
<gene>
    <name evidence="1" type="ORF">HW554_18880</name>
</gene>
<dbReference type="AlphaFoldDB" id="A0A7Y7PSY9"/>
<comment type="caution">
    <text evidence="1">The sequence shown here is derived from an EMBL/GenBank/DDBJ whole genome shotgun (WGS) entry which is preliminary data.</text>
</comment>
<proteinExistence type="predicted"/>
<dbReference type="EMBL" id="JABKAU010000056">
    <property type="protein sequence ID" value="NVO33277.1"/>
    <property type="molecule type" value="Genomic_DNA"/>
</dbReference>
<protein>
    <recommendedName>
        <fullName evidence="3">Phage major capsid protein</fullName>
    </recommendedName>
</protein>
<organism evidence="1 2">
    <name type="scientific">Hymenobacter lapidiphilus</name>
    <dbReference type="NCBI Taxonomy" id="2608003"/>
    <lineage>
        <taxon>Bacteria</taxon>
        <taxon>Pseudomonadati</taxon>
        <taxon>Bacteroidota</taxon>
        <taxon>Cytophagia</taxon>
        <taxon>Cytophagales</taxon>
        <taxon>Hymenobacteraceae</taxon>
        <taxon>Hymenobacter</taxon>
    </lineage>
</organism>
<accession>A0A7Y7PSY9</accession>
<keyword evidence="2" id="KW-1185">Reference proteome</keyword>
<evidence type="ECO:0008006" key="3">
    <source>
        <dbReference type="Google" id="ProtNLM"/>
    </source>
</evidence>
<evidence type="ECO:0000313" key="1">
    <source>
        <dbReference type="EMBL" id="NVO33277.1"/>
    </source>
</evidence>
<dbReference type="Proteomes" id="UP000565521">
    <property type="component" value="Unassembled WGS sequence"/>
</dbReference>
<sequence>MPIEITIQDDISYCGNEPGSIGEAIVKRVFNNENLEATLGITIREDVVVREKMLHVHMAKYITRKRAGCGERTNSGRPIFREKYLDVVNAQIWDEICAEDFGGTVAELARKKGYDVNNLQDTEIEAIYTDLYTNIWERDFSMIVQFGDTDIVVPAKPAADADEALKLAYAKAATLSITDGFWKLVFAGVANRAADANDPDGIIRAVEIPAGALPANYTRDVLLPALYDGQSLLMDQVEDGQKLIVLSRSLYQNLSASMRNFTTTGEASNGFFKDGAGNLSYEGVPIVKNTDIEQEVDTFKRRAYLTVKGGFQVGTDTHQQSQVMEGWYSKDTDLNNVRVRYKVGMQYMDGDVVIVAY</sequence>
<name>A0A7Y7PSY9_9BACT</name>